<keyword evidence="12" id="KW-1185">Reference proteome</keyword>
<dbReference type="GO" id="GO:0016020">
    <property type="term" value="C:membrane"/>
    <property type="evidence" value="ECO:0007669"/>
    <property type="project" value="UniProtKB-SubCell"/>
</dbReference>
<dbReference type="EMBL" id="JACHIP010000001">
    <property type="protein sequence ID" value="MBB5055901.1"/>
    <property type="molecule type" value="Genomic_DNA"/>
</dbReference>
<comment type="similarity">
    <text evidence="2 9">Belongs to the peptidase S26 family.</text>
</comment>
<dbReference type="PANTHER" id="PTHR43390">
    <property type="entry name" value="SIGNAL PEPTIDASE I"/>
    <property type="match status" value="1"/>
</dbReference>
<evidence type="ECO:0000256" key="6">
    <source>
        <dbReference type="ARBA" id="ARBA00022801"/>
    </source>
</evidence>
<dbReference type="PROSITE" id="PS00760">
    <property type="entry name" value="SPASE_I_2"/>
    <property type="match status" value="1"/>
</dbReference>
<dbReference type="Pfam" id="PF10502">
    <property type="entry name" value="Peptidase_S26"/>
    <property type="match status" value="1"/>
</dbReference>
<dbReference type="RefSeq" id="WP_184213632.1">
    <property type="nucleotide sequence ID" value="NZ_JACHIP010000001.1"/>
</dbReference>
<organism evidence="11 12">
    <name type="scientific">Granulicella aggregans</name>
    <dbReference type="NCBI Taxonomy" id="474949"/>
    <lineage>
        <taxon>Bacteria</taxon>
        <taxon>Pseudomonadati</taxon>
        <taxon>Acidobacteriota</taxon>
        <taxon>Terriglobia</taxon>
        <taxon>Terriglobales</taxon>
        <taxon>Acidobacteriaceae</taxon>
        <taxon>Granulicella</taxon>
    </lineage>
</organism>
<protein>
    <recommendedName>
        <fullName evidence="4 8">Signal peptidase I</fullName>
        <ecNumber evidence="3 8">3.4.21.89</ecNumber>
    </recommendedName>
</protein>
<evidence type="ECO:0000313" key="12">
    <source>
        <dbReference type="Proteomes" id="UP000540989"/>
    </source>
</evidence>
<dbReference type="InterPro" id="IPR019757">
    <property type="entry name" value="Pept_S26A_signal_pept_1_Lys-AS"/>
</dbReference>
<gene>
    <name evidence="11" type="ORF">HDF16_000570</name>
</gene>
<dbReference type="InterPro" id="IPR036286">
    <property type="entry name" value="LexA/Signal_pep-like_sf"/>
</dbReference>
<comment type="subcellular location">
    <subcellularLocation>
        <location evidence="9">Membrane</location>
        <topology evidence="9">Single-pass type II membrane protein</topology>
    </subcellularLocation>
</comment>
<keyword evidence="6 8" id="KW-0378">Hydrolase</keyword>
<keyword evidence="5 8" id="KW-0645">Protease</keyword>
<dbReference type="GO" id="GO:0009003">
    <property type="term" value="F:signal peptidase activity"/>
    <property type="evidence" value="ECO:0007669"/>
    <property type="project" value="UniProtKB-EC"/>
</dbReference>
<dbReference type="GO" id="GO:0006465">
    <property type="term" value="P:signal peptide processing"/>
    <property type="evidence" value="ECO:0007669"/>
    <property type="project" value="InterPro"/>
</dbReference>
<keyword evidence="8" id="KW-1133">Transmembrane helix</keyword>
<dbReference type="Proteomes" id="UP000540989">
    <property type="component" value="Unassembled WGS sequence"/>
</dbReference>
<evidence type="ECO:0000256" key="9">
    <source>
        <dbReference type="RuleBase" id="RU362042"/>
    </source>
</evidence>
<evidence type="ECO:0000256" key="4">
    <source>
        <dbReference type="ARBA" id="ARBA00019232"/>
    </source>
</evidence>
<sequence>MAERQAAKNPRASESGLSFIASYLTIAAVWLFAITYIFQNFFIPSSSMASTLLVGDHVLADREMLAPATKGASFLPYREVKRGDVIVFYKPLEENGSHMNLVKRVIAIPGDRIHLRNGVVFLNGVAQSEAYVAKPDQSRPYDAYVNDFPSVAPDSEPEVSAQWSLAIPSAIEGEDIVVPPGKYFAMGDNRTNSIDSRYWGFVPRENIIGRPLLVYWSINVPEVSDTDPSLATQAQSTVHEFLHFFSDTRWSRTLHRIQ</sequence>
<dbReference type="AlphaFoldDB" id="A0A7W7ZAP9"/>
<dbReference type="PRINTS" id="PR00727">
    <property type="entry name" value="LEADERPTASE"/>
</dbReference>
<comment type="caution">
    <text evidence="11">The sequence shown here is derived from an EMBL/GenBank/DDBJ whole genome shotgun (WGS) entry which is preliminary data.</text>
</comment>
<feature type="active site" evidence="7">
    <location>
        <position position="47"/>
    </location>
</feature>
<feature type="domain" description="Peptidase S26" evidence="10">
    <location>
        <begin position="18"/>
        <end position="216"/>
    </location>
</feature>
<dbReference type="Gene3D" id="2.10.109.10">
    <property type="entry name" value="Umud Fragment, subunit A"/>
    <property type="match status" value="1"/>
</dbReference>
<dbReference type="EC" id="3.4.21.89" evidence="3 8"/>
<keyword evidence="8" id="KW-0812">Transmembrane</keyword>
<evidence type="ECO:0000313" key="11">
    <source>
        <dbReference type="EMBL" id="MBB5055901.1"/>
    </source>
</evidence>
<dbReference type="PROSITE" id="PS00501">
    <property type="entry name" value="SPASE_I_1"/>
    <property type="match status" value="1"/>
</dbReference>
<evidence type="ECO:0000256" key="5">
    <source>
        <dbReference type="ARBA" id="ARBA00022670"/>
    </source>
</evidence>
<comment type="catalytic activity">
    <reaction evidence="1 8">
        <text>Cleavage of hydrophobic, N-terminal signal or leader sequences from secreted and periplasmic proteins.</text>
        <dbReference type="EC" id="3.4.21.89"/>
    </reaction>
</comment>
<proteinExistence type="inferred from homology"/>
<evidence type="ECO:0000256" key="7">
    <source>
        <dbReference type="PIRSR" id="PIRSR600223-1"/>
    </source>
</evidence>
<evidence type="ECO:0000256" key="8">
    <source>
        <dbReference type="RuleBase" id="RU003993"/>
    </source>
</evidence>
<feature type="transmembrane region" description="Helical" evidence="8">
    <location>
        <begin position="20"/>
        <end position="38"/>
    </location>
</feature>
<name>A0A7W7ZAP9_9BACT</name>
<dbReference type="NCBIfam" id="TIGR02227">
    <property type="entry name" value="sigpep_I_bact"/>
    <property type="match status" value="1"/>
</dbReference>
<reference evidence="11 12" key="1">
    <citation type="submission" date="2020-08" db="EMBL/GenBank/DDBJ databases">
        <title>Genomic Encyclopedia of Type Strains, Phase IV (KMG-V): Genome sequencing to study the core and pangenomes of soil and plant-associated prokaryotes.</title>
        <authorList>
            <person name="Whitman W."/>
        </authorList>
    </citation>
    <scope>NUCLEOTIDE SEQUENCE [LARGE SCALE GENOMIC DNA]</scope>
    <source>
        <strain evidence="11 12">M8UP14</strain>
    </source>
</reference>
<evidence type="ECO:0000256" key="1">
    <source>
        <dbReference type="ARBA" id="ARBA00000677"/>
    </source>
</evidence>
<evidence type="ECO:0000256" key="2">
    <source>
        <dbReference type="ARBA" id="ARBA00009370"/>
    </source>
</evidence>
<dbReference type="InterPro" id="IPR000223">
    <property type="entry name" value="Pept_S26A_signal_pept_1"/>
</dbReference>
<accession>A0A7W7ZAP9</accession>
<dbReference type="GO" id="GO:0004252">
    <property type="term" value="F:serine-type endopeptidase activity"/>
    <property type="evidence" value="ECO:0007669"/>
    <property type="project" value="InterPro"/>
</dbReference>
<dbReference type="InterPro" id="IPR019533">
    <property type="entry name" value="Peptidase_S26"/>
</dbReference>
<dbReference type="CDD" id="cd06530">
    <property type="entry name" value="S26_SPase_I"/>
    <property type="match status" value="1"/>
</dbReference>
<evidence type="ECO:0000256" key="3">
    <source>
        <dbReference type="ARBA" id="ARBA00013208"/>
    </source>
</evidence>
<dbReference type="SUPFAM" id="SSF51306">
    <property type="entry name" value="LexA/Signal peptidase"/>
    <property type="match status" value="1"/>
</dbReference>
<feature type="active site" evidence="7">
    <location>
        <position position="103"/>
    </location>
</feature>
<evidence type="ECO:0000259" key="10">
    <source>
        <dbReference type="Pfam" id="PF10502"/>
    </source>
</evidence>
<dbReference type="PANTHER" id="PTHR43390:SF1">
    <property type="entry name" value="CHLOROPLAST PROCESSING PEPTIDASE"/>
    <property type="match status" value="1"/>
</dbReference>
<keyword evidence="8" id="KW-0472">Membrane</keyword>
<dbReference type="InterPro" id="IPR019756">
    <property type="entry name" value="Pept_S26A_signal_pept_1_Ser-AS"/>
</dbReference>